<evidence type="ECO:0000313" key="3">
    <source>
        <dbReference type="Proteomes" id="UP000813461"/>
    </source>
</evidence>
<evidence type="ECO:0000259" key="1">
    <source>
        <dbReference type="PROSITE" id="PS50181"/>
    </source>
</evidence>
<accession>A0A8K0RCG1</accession>
<feature type="domain" description="F-box" evidence="1">
    <location>
        <begin position="3"/>
        <end position="52"/>
    </location>
</feature>
<dbReference type="PROSITE" id="PS50181">
    <property type="entry name" value="FBOX"/>
    <property type="match status" value="1"/>
</dbReference>
<dbReference type="Pfam" id="PF12937">
    <property type="entry name" value="F-box-like"/>
    <property type="match status" value="1"/>
</dbReference>
<organism evidence="2 3">
    <name type="scientific">Paraphoma chrysanthemicola</name>
    <dbReference type="NCBI Taxonomy" id="798071"/>
    <lineage>
        <taxon>Eukaryota</taxon>
        <taxon>Fungi</taxon>
        <taxon>Dikarya</taxon>
        <taxon>Ascomycota</taxon>
        <taxon>Pezizomycotina</taxon>
        <taxon>Dothideomycetes</taxon>
        <taxon>Pleosporomycetidae</taxon>
        <taxon>Pleosporales</taxon>
        <taxon>Pleosporineae</taxon>
        <taxon>Phaeosphaeriaceae</taxon>
        <taxon>Paraphoma</taxon>
    </lineage>
</organism>
<comment type="caution">
    <text evidence="2">The sequence shown here is derived from an EMBL/GenBank/DDBJ whole genome shotgun (WGS) entry which is preliminary data.</text>
</comment>
<protein>
    <recommendedName>
        <fullName evidence="1">F-box domain-containing protein</fullName>
    </recommendedName>
</protein>
<dbReference type="AlphaFoldDB" id="A0A8K0RCG1"/>
<dbReference type="Proteomes" id="UP000813461">
    <property type="component" value="Unassembled WGS sequence"/>
</dbReference>
<dbReference type="InterPro" id="IPR001810">
    <property type="entry name" value="F-box_dom"/>
</dbReference>
<gene>
    <name evidence="2" type="ORF">FB567DRAFT_275708</name>
</gene>
<name>A0A8K0RCG1_9PLEO</name>
<reference evidence="2" key="1">
    <citation type="journal article" date="2021" name="Nat. Commun.">
        <title>Genetic determinants of endophytism in the Arabidopsis root mycobiome.</title>
        <authorList>
            <person name="Mesny F."/>
            <person name="Miyauchi S."/>
            <person name="Thiergart T."/>
            <person name="Pickel B."/>
            <person name="Atanasova L."/>
            <person name="Karlsson M."/>
            <person name="Huettel B."/>
            <person name="Barry K.W."/>
            <person name="Haridas S."/>
            <person name="Chen C."/>
            <person name="Bauer D."/>
            <person name="Andreopoulos W."/>
            <person name="Pangilinan J."/>
            <person name="LaButti K."/>
            <person name="Riley R."/>
            <person name="Lipzen A."/>
            <person name="Clum A."/>
            <person name="Drula E."/>
            <person name="Henrissat B."/>
            <person name="Kohler A."/>
            <person name="Grigoriev I.V."/>
            <person name="Martin F.M."/>
            <person name="Hacquard S."/>
        </authorList>
    </citation>
    <scope>NUCLEOTIDE SEQUENCE</scope>
    <source>
        <strain evidence="2">MPI-SDFR-AT-0120</strain>
    </source>
</reference>
<dbReference type="EMBL" id="JAGMVJ010000004">
    <property type="protein sequence ID" value="KAH7091502.1"/>
    <property type="molecule type" value="Genomic_DNA"/>
</dbReference>
<sequence length="344" mass="38888">MSSAPLLRVPNEILLDILDYLEQQDRQAALCQLSLVNHQLACFAKDALFMSPSINPRHGRLLAKQLIRYPQLANKIVNLEVLHTWTHHKAPAKCEYGTEFEESGHARQVRPSTLRCLHALRSHGITEKSFIWVPWLDANDCFAYIALVIVISKRLRRLKLSEQFLRALCQAKPADQDKRPFRPYLKSLALWERSLYGLDRLSLSSTGLPAFCNTQPNYSIRYLDFSVFDGVGCIELPALVLAEMMCSEHLAIVAGRSAGHELPSFPVTMRSLRITGCNMGSSKLVAMLIRGARVKYTLLEEIVGIWDGEEVPVPTEPGTHRAGSHWQSLYETARQEGIILRWTT</sequence>
<evidence type="ECO:0000313" key="2">
    <source>
        <dbReference type="EMBL" id="KAH7091502.1"/>
    </source>
</evidence>
<dbReference type="OrthoDB" id="3761281at2759"/>
<keyword evidence="3" id="KW-1185">Reference proteome</keyword>
<proteinExistence type="predicted"/>